<organism evidence="1 2">
    <name type="scientific">Senna tora</name>
    <dbReference type="NCBI Taxonomy" id="362788"/>
    <lineage>
        <taxon>Eukaryota</taxon>
        <taxon>Viridiplantae</taxon>
        <taxon>Streptophyta</taxon>
        <taxon>Embryophyta</taxon>
        <taxon>Tracheophyta</taxon>
        <taxon>Spermatophyta</taxon>
        <taxon>Magnoliopsida</taxon>
        <taxon>eudicotyledons</taxon>
        <taxon>Gunneridae</taxon>
        <taxon>Pentapetalae</taxon>
        <taxon>rosids</taxon>
        <taxon>fabids</taxon>
        <taxon>Fabales</taxon>
        <taxon>Fabaceae</taxon>
        <taxon>Caesalpinioideae</taxon>
        <taxon>Cassia clade</taxon>
        <taxon>Senna</taxon>
    </lineage>
</organism>
<reference evidence="1" key="1">
    <citation type="submission" date="2020-09" db="EMBL/GenBank/DDBJ databases">
        <title>Genome-Enabled Discovery of Anthraquinone Biosynthesis in Senna tora.</title>
        <authorList>
            <person name="Kang S.-H."/>
            <person name="Pandey R.P."/>
            <person name="Lee C.-M."/>
            <person name="Sim J.-S."/>
            <person name="Jeong J.-T."/>
            <person name="Choi B.-S."/>
            <person name="Jung M."/>
            <person name="Ginzburg D."/>
            <person name="Zhao K."/>
            <person name="Won S.Y."/>
            <person name="Oh T.-J."/>
            <person name="Yu Y."/>
            <person name="Kim N.-H."/>
            <person name="Lee O.R."/>
            <person name="Lee T.-H."/>
            <person name="Bashyal P."/>
            <person name="Kim T.-S."/>
            <person name="Lee W.-H."/>
            <person name="Kawkins C."/>
            <person name="Kim C.-K."/>
            <person name="Kim J.S."/>
            <person name="Ahn B.O."/>
            <person name="Rhee S.Y."/>
            <person name="Sohng J.K."/>
        </authorList>
    </citation>
    <scope>NUCLEOTIDE SEQUENCE</scope>
    <source>
        <tissue evidence="1">Leaf</tissue>
    </source>
</reference>
<gene>
    <name evidence="1" type="ORF">G2W53_035598</name>
</gene>
<name>A0A834SQQ7_9FABA</name>
<sequence>MKRNSIFLNWNSTLHQNEKIDTIIGSKTVEKLNDDFRLLWNSASAEAAILAVEVTGGWCSGRAASLGWFSGDGIEPAGLSWGFVWDLEQRHIAARGA</sequence>
<evidence type="ECO:0000313" key="1">
    <source>
        <dbReference type="EMBL" id="KAF7808855.1"/>
    </source>
</evidence>
<evidence type="ECO:0000313" key="2">
    <source>
        <dbReference type="Proteomes" id="UP000634136"/>
    </source>
</evidence>
<comment type="caution">
    <text evidence="1">The sequence shown here is derived from an EMBL/GenBank/DDBJ whole genome shotgun (WGS) entry which is preliminary data.</text>
</comment>
<dbReference type="AlphaFoldDB" id="A0A834SQQ7"/>
<keyword evidence="2" id="KW-1185">Reference proteome</keyword>
<accession>A0A834SQQ7</accession>
<dbReference type="EMBL" id="JAAIUW010000011">
    <property type="protein sequence ID" value="KAF7808855.1"/>
    <property type="molecule type" value="Genomic_DNA"/>
</dbReference>
<proteinExistence type="predicted"/>
<dbReference type="Proteomes" id="UP000634136">
    <property type="component" value="Unassembled WGS sequence"/>
</dbReference>
<protein>
    <submittedName>
        <fullName evidence="1">Uncharacterized protein</fullName>
    </submittedName>
</protein>